<dbReference type="Proteomes" id="UP001516023">
    <property type="component" value="Unassembled WGS sequence"/>
</dbReference>
<dbReference type="InterPro" id="IPR056057">
    <property type="entry name" value="DUF7640"/>
</dbReference>
<gene>
    <name evidence="3" type="ORF">HJC23_004632</name>
</gene>
<feature type="region of interest" description="Disordered" evidence="1">
    <location>
        <begin position="2057"/>
        <end position="2110"/>
    </location>
</feature>
<feature type="compositionally biased region" description="Low complexity" evidence="1">
    <location>
        <begin position="790"/>
        <end position="805"/>
    </location>
</feature>
<evidence type="ECO:0000313" key="4">
    <source>
        <dbReference type="Proteomes" id="UP001516023"/>
    </source>
</evidence>
<feature type="region of interest" description="Disordered" evidence="1">
    <location>
        <begin position="923"/>
        <end position="964"/>
    </location>
</feature>
<sequence>MRLVLPSASATALFAASQAFTSRVHSAVAPTIDKTYNNSDQHHGSRQNYFGEECSFVNSFQRQEVEADIGILKCSSPNHVCIQDWSSSLGGRCTLSMTYNNSTREIWTEKRELQTCIKCQGDKACDNLSPTFIANNIGCGSCNGASACADVSASSIIGERSCNGNKACILLVDGERPMRSLQIHLSVFFLISTPLGDCLQTKYPSAKIGNNSCTGDVIQGKGGYFGYSCSHLRGTVGDNSCFEYAACYQYKNDVYIFNVENDACRGQAACSYFGSVSIGIGSCLGYYTCYSSDAGIGKTSCNAKEACTNNTAPIGDCLCNSYRECRNNTSPLPGPGVCPGEPTKFDFSPPSPLLISYRVLAAKRPTSKPTTSPSKPTLAPTRSPTIKPTTSSPTRPGETNKPTTQLPTKRPASPPTKAPTKVPTKAPTKKPTGTPTRKPTNSPTKKPTSVPTRNPTKAPTKKPTSAPSAAPTKKPTAPPTKKPTVAPSKSPTKSPTKAPTKSPTKSPTVRPTLSPTLAPTLSPSLSPTLAPSLSPSIAPTIAPSITPSLAPTISPTISPSGSPTLSPSLSPSITPSRVPTLSPALGPTVSPTLAPTLSPSITPSVVPTLLPTPVLSVSPTLAPSLSPSLSLSVLPTLAPTSSEPTISPSFTVTTQVPTQSLLTESPTLGPSPSPTLSPSLIPTLSTTTLVPTITPTLSLVTETPTLLTEVPTISPSLSPTTPVPTETPTILTETPTIKTESPTLQPTATPTAQLVNTLDPVPTPSTNAPTLSSSTAKPTEAETDPPTDQTTSVSSTAEPTSSSNTVKPTLRSNTAEPTPKPFPPPVSPPSERPTNEPTKPMVKQTNTPTAKPIVSLTYQPTFFPTEQRSTFPPTARTPALNPDGPIPSLTKAPIPPRVSPISPAPINIAIGLLCLPDDDDSVGLLEERTPSRSSNLFRPRESGGKSGKAGSKSVKGKSGKGAKSLQPECYTSAGPYRTCFHRWNTFNTCNTIVDERPPIGLDEVLLSGTMYLTLLQEISTVTCEKEIQLERALLTYLADNVGSDSTFEPVCVYAAESAQSQQLVPNRVGQFVESTAIKMQVQYIQKTGSRKLDTNTKHDERHLQSNACTPTDRALCCSQHAINGFVAKHCASLGCSLNKCGSGRRPRKLPRNLSHGVDFDQTHMVERRTGKSGKSAKAAFFHGKSAKAQYHVAPGAKPAPIDTCPWYGMLFGQEFNEVVRKYTLFNPELSRSLLGVESTSSVAICSANRYSIDEFSTPSLRCDAFIQERCPQNEDLPTDVEITTPQPIAPPPVPAPMTPAPIFPPVSKPTPPPSPPDMSEPPIVSSLPPVGNAIPTLPPGLSNPPVQISLPPQSNLLPTLPPFLNSGPPIMVPTLPPGAGGLPTLPPNSSSPPIVTVFTPAPSTSTLTSSPWDFESGVFPERPWRTGGNGVWAIDSSKVDGGIYSIKSPDLASTNIPGPLVSNATLTLADDFTGGLLSARVLASVAPPIDVFVIYVDGVSAAQLTDSQEFNDVVFSVEPGGHTIDFSYQYNIFGVDPLPPSPENRLGAVWIDSVTIEPLPQRNFKLFRYFFKSSESDKISMLEAIPDTHRHFIQPLLLVLVLSVGAMLKSYKSIHDDDGGMLDEQVGRDEAEAKAHTLFVNENIAETSPIGGQLARHTTPNKKKPQQLQQLPSKLEIPNYYHPKTALDQQRYWALASSNGLVTCQIESTPIGTSSSAQPVQTSIWKEKSEREQYVIHIHGLHHTGTGYLRQTLQQALNDEFAPNNDSPVASIHQGDFPYLQGLSSKKFLVPEDEGQHFQNVFPPYRHRVKLFRESMCSIYDFGRLFYLADECALSDKSSNSADSNEHYSSSNLSYINNSRIGGVLLDEWFTFWNTSATFLIQKTPLLDVKFHESVKQLPTLHVIVVRHPMTSNTMKFSGVSLQWLDAFTHAFEFLSKNEIDWYAVVTFEALIHHHDQVVQELLEVVRSGMNRFGSKIVSERKREQNSKHRRLPLHSVYATNFTAPLTYLVPKDDSISLWEKCLKAQTCKSLLEELSSDVFPHFGYVSMDWADLGEGIEEDEESEDEDGESLDVLDETSTDDSDDYNYETPLKEDDKERSSPQLSSHPGLVTASKNFGRVLFSSEGDALRNFRKRVRDIDDLEEAAGSSPIGNNPPKELVSTMKKILTTYRKKYPKPTSARNGQVTSSKRYWKLEAFDGGTKIKCEISANSSSVSSSGVSRMLEEKARNGTSFAVEPAPPTYISPSSQYIIHIHGLHHTGTGFLRQTMHESINEIYHGSSSMQDYSLFPYIYGSKGRMTAVPENEGQHLQTIFPSFTYRVNLKMGNNIGKLAYLTGYCKPKDESIGFHQIGDMLHHQWSKYWNTSATFLLQKSPTLDVEFLERTKVMPTLHLMIVRHPMTSNSWNTKWMGLAWLDAWAYTLDVLASGEIEWYAVVTYEALVQYHDTVVEELMEVVRSGMSRFSADVRATEGNTLTSSPGTKTVSKQFGHVLFSSEGVALRKLRQRRGADEENDEIGDPPSLALISAMKELFARSNRPKPKGGKQKAKSSQ</sequence>
<name>A0ABD3QFL8_9STRA</name>
<dbReference type="PANTHER" id="PTHR22534">
    <property type="entry name" value="SRCR DOMAIN-CONTAINING PROTEIN"/>
    <property type="match status" value="1"/>
</dbReference>
<evidence type="ECO:0000313" key="3">
    <source>
        <dbReference type="EMBL" id="KAL3798844.1"/>
    </source>
</evidence>
<dbReference type="EMBL" id="JABMIG020000043">
    <property type="protein sequence ID" value="KAL3798844.1"/>
    <property type="molecule type" value="Genomic_DNA"/>
</dbReference>
<evidence type="ECO:0000256" key="1">
    <source>
        <dbReference type="SAM" id="MobiDB-lite"/>
    </source>
</evidence>
<reference evidence="3 4" key="1">
    <citation type="journal article" date="2020" name="G3 (Bethesda)">
        <title>Improved Reference Genome for Cyclotella cryptica CCMP332, a Model for Cell Wall Morphogenesis, Salinity Adaptation, and Lipid Production in Diatoms (Bacillariophyta).</title>
        <authorList>
            <person name="Roberts W.R."/>
            <person name="Downey K.M."/>
            <person name="Ruck E.C."/>
            <person name="Traller J.C."/>
            <person name="Alverson A.J."/>
        </authorList>
    </citation>
    <scope>NUCLEOTIDE SEQUENCE [LARGE SCALE GENOMIC DNA]</scope>
    <source>
        <strain evidence="3 4">CCMP332</strain>
    </source>
</reference>
<feature type="compositionally biased region" description="Basic and acidic residues" evidence="1">
    <location>
        <begin position="2090"/>
        <end position="2099"/>
    </location>
</feature>
<feature type="compositionally biased region" description="Pro residues" evidence="1">
    <location>
        <begin position="818"/>
        <end position="831"/>
    </location>
</feature>
<organism evidence="3 4">
    <name type="scientific">Cyclotella cryptica</name>
    <dbReference type="NCBI Taxonomy" id="29204"/>
    <lineage>
        <taxon>Eukaryota</taxon>
        <taxon>Sar</taxon>
        <taxon>Stramenopiles</taxon>
        <taxon>Ochrophyta</taxon>
        <taxon>Bacillariophyta</taxon>
        <taxon>Coscinodiscophyceae</taxon>
        <taxon>Thalassiosirophycidae</taxon>
        <taxon>Stephanodiscales</taxon>
        <taxon>Stephanodiscaceae</taxon>
        <taxon>Cyclotella</taxon>
    </lineage>
</organism>
<feature type="compositionally biased region" description="Polar residues" evidence="1">
    <location>
        <begin position="806"/>
        <end position="816"/>
    </location>
</feature>
<dbReference type="InterPro" id="IPR019524">
    <property type="entry name" value="B-solenoid_diatom-type"/>
</dbReference>
<feature type="compositionally biased region" description="Low complexity" evidence="1">
    <location>
        <begin position="367"/>
        <end position="396"/>
    </location>
</feature>
<feature type="compositionally biased region" description="Acidic residues" evidence="1">
    <location>
        <begin position="2057"/>
        <end position="2086"/>
    </location>
</feature>
<evidence type="ECO:0000259" key="2">
    <source>
        <dbReference type="Pfam" id="PF24646"/>
    </source>
</evidence>
<feature type="compositionally biased region" description="Polar residues" evidence="1">
    <location>
        <begin position="764"/>
        <end position="777"/>
    </location>
</feature>
<accession>A0ABD3QFL8</accession>
<feature type="domain" description="DUF7640" evidence="2">
    <location>
        <begin position="259"/>
        <end position="330"/>
    </location>
</feature>
<feature type="region of interest" description="Disordered" evidence="1">
    <location>
        <begin position="867"/>
        <end position="886"/>
    </location>
</feature>
<feature type="compositionally biased region" description="Polar residues" evidence="1">
    <location>
        <begin position="441"/>
        <end position="454"/>
    </location>
</feature>
<feature type="compositionally biased region" description="Low complexity" evidence="1">
    <location>
        <begin position="482"/>
        <end position="532"/>
    </location>
</feature>
<keyword evidence="4" id="KW-1185">Reference proteome</keyword>
<proteinExistence type="predicted"/>
<feature type="compositionally biased region" description="Low complexity" evidence="1">
    <location>
        <begin position="418"/>
        <end position="440"/>
    </location>
</feature>
<feature type="compositionally biased region" description="Low complexity" evidence="1">
    <location>
        <begin position="552"/>
        <end position="576"/>
    </location>
</feature>
<feature type="compositionally biased region" description="Low complexity" evidence="1">
    <location>
        <begin position="710"/>
        <end position="754"/>
    </location>
</feature>
<comment type="caution">
    <text evidence="3">The sequence shown here is derived from an EMBL/GenBank/DDBJ whole genome shotgun (WGS) entry which is preliminary data.</text>
</comment>
<dbReference type="Pfam" id="PF24646">
    <property type="entry name" value="DUF7640"/>
    <property type="match status" value="1"/>
</dbReference>
<protein>
    <recommendedName>
        <fullName evidence="2">DUF7640 domain-containing protein</fullName>
    </recommendedName>
</protein>
<feature type="region of interest" description="Disordered" evidence="1">
    <location>
        <begin position="552"/>
        <end position="584"/>
    </location>
</feature>
<feature type="region of interest" description="Disordered" evidence="1">
    <location>
        <begin position="657"/>
        <end position="678"/>
    </location>
</feature>
<dbReference type="PANTHER" id="PTHR22534:SF5">
    <property type="entry name" value="SRCR DOMAIN-CONTAINING PROTEIN"/>
    <property type="match status" value="1"/>
</dbReference>
<feature type="region of interest" description="Disordered" evidence="1">
    <location>
        <begin position="364"/>
        <end position="532"/>
    </location>
</feature>
<feature type="region of interest" description="Disordered" evidence="1">
    <location>
        <begin position="1288"/>
        <end position="1338"/>
    </location>
</feature>
<feature type="compositionally biased region" description="Pro residues" evidence="1">
    <location>
        <begin position="1288"/>
        <end position="1319"/>
    </location>
</feature>
<feature type="region of interest" description="Disordered" evidence="1">
    <location>
        <begin position="710"/>
        <end position="850"/>
    </location>
</feature>
<feature type="compositionally biased region" description="Low complexity" evidence="1">
    <location>
        <begin position="455"/>
        <end position="475"/>
    </location>
</feature>